<dbReference type="Pfam" id="PF02879">
    <property type="entry name" value="PGM_PMM_II"/>
    <property type="match status" value="1"/>
</dbReference>
<evidence type="ECO:0000256" key="8">
    <source>
        <dbReference type="ARBA" id="ARBA00022842"/>
    </source>
</evidence>
<sequence>MANPDTQQLAREWLRLDQDQDTKDEISELLNEGNNAELENRLRTRIAFGTAGLRAKMEAGFARMNSLTVIQASQGLAAYLLQTIPHTRKQGVVIGRDARHNSKKFAKLAAAAFVAKGIKVWWYEVPTHTPLVPFGVNELGAAAGVMITASHNPAQDNGYKVYWSNGCQIIPPHDKGIAAAISDNLEPVSWDVTVTESSLLVEGALGLVEEAYYKAVRLASDPLHHLVHHPDHQLKFSYTAMHGVGLHFMTKALENLGVLHYMSVVQEQAHPDPNFPSVKFPNPEEKGALDIAIHSANRHGVSLILASDPDADRLAVAEKVNGSWHQFTGNQLGILLASHIMENYSKQPFSKLAMLASTVSSRMLATMAAAEGFHYAETLTGFKWLGNIALDLDAQGYDTRFAFEEAIGYMIPGVVHDKDAVSAAATFLTAVVKWKQEDPSLTPWTKLQQLYHRYGFFAEANAYLISPSPAVTNEIFTAVRRMESPYCSHLGKKKVLKWRDLTHGWDSSTRDNKPLLPSDPESQMITAELEGDVRFTIRASGTEPKIKMYVEARARSAEKAGHAAKEVQEDVIRQWLKPEEYGLTAATS</sequence>
<dbReference type="PANTHER" id="PTHR45745">
    <property type="entry name" value="PHOSPHOMANNOMUTASE 45A"/>
    <property type="match status" value="1"/>
</dbReference>
<dbReference type="GO" id="GO:0005634">
    <property type="term" value="C:nucleus"/>
    <property type="evidence" value="ECO:0007669"/>
    <property type="project" value="TreeGrafter"/>
</dbReference>
<feature type="domain" description="Alpha-D-phosphohexomutase C-terminal" evidence="12">
    <location>
        <begin position="526"/>
        <end position="562"/>
    </location>
</feature>
<dbReference type="GO" id="GO:0000287">
    <property type="term" value="F:magnesium ion binding"/>
    <property type="evidence" value="ECO:0007669"/>
    <property type="project" value="InterPro"/>
</dbReference>
<protein>
    <recommendedName>
        <fullName evidence="18">Phosphoglucomutase-3</fullName>
    </recommendedName>
</protein>
<dbReference type="Pfam" id="PF02880">
    <property type="entry name" value="PGM_PMM_III"/>
    <property type="match status" value="1"/>
</dbReference>
<dbReference type="SUPFAM" id="SSF55957">
    <property type="entry name" value="Phosphoglucomutase, C-terminal domain"/>
    <property type="match status" value="1"/>
</dbReference>
<dbReference type="InterPro" id="IPR016066">
    <property type="entry name" value="A-D-PHexomutase_CS"/>
</dbReference>
<evidence type="ECO:0008006" key="18">
    <source>
        <dbReference type="Google" id="ProtNLM"/>
    </source>
</evidence>
<evidence type="ECO:0000256" key="9">
    <source>
        <dbReference type="ARBA" id="ARBA00023235"/>
    </source>
</evidence>
<dbReference type="Proteomes" id="UP000316270">
    <property type="component" value="Chromosome 19"/>
</dbReference>
<dbReference type="STRING" id="50376.A0A517LRA7"/>
<feature type="domain" description="Alpha-D-phosphohexomutase alpha/beta/alpha" evidence="14">
    <location>
        <begin position="232"/>
        <end position="319"/>
    </location>
</feature>
<dbReference type="EMBL" id="CP042203">
    <property type="protein sequence ID" value="QDS78149.1"/>
    <property type="molecule type" value="Genomic_DNA"/>
</dbReference>
<evidence type="ECO:0000256" key="5">
    <source>
        <dbReference type="ARBA" id="ARBA00022526"/>
    </source>
</evidence>
<dbReference type="AlphaFoldDB" id="A0A517LRA7"/>
<keyword evidence="6" id="KW-0597">Phosphoprotein</keyword>
<evidence type="ECO:0000256" key="4">
    <source>
        <dbReference type="ARBA" id="ARBA00022490"/>
    </source>
</evidence>
<evidence type="ECO:0000259" key="14">
    <source>
        <dbReference type="Pfam" id="PF02879"/>
    </source>
</evidence>
<dbReference type="InterPro" id="IPR005844">
    <property type="entry name" value="A-D-PHexomutase_a/b/a-I"/>
</dbReference>
<dbReference type="FunFam" id="3.40.120.10:FF:000035">
    <property type="entry name" value="Pgm3p"/>
    <property type="match status" value="1"/>
</dbReference>
<dbReference type="GO" id="GO:0006166">
    <property type="term" value="P:purine ribonucleoside salvage"/>
    <property type="evidence" value="ECO:0007669"/>
    <property type="project" value="TreeGrafter"/>
</dbReference>
<keyword evidence="9" id="KW-0413">Isomerase</keyword>
<organism evidence="16 17">
    <name type="scientific">Venturia effusa</name>
    <dbReference type="NCBI Taxonomy" id="50376"/>
    <lineage>
        <taxon>Eukaryota</taxon>
        <taxon>Fungi</taxon>
        <taxon>Dikarya</taxon>
        <taxon>Ascomycota</taxon>
        <taxon>Pezizomycotina</taxon>
        <taxon>Dothideomycetes</taxon>
        <taxon>Pleosporomycetidae</taxon>
        <taxon>Venturiales</taxon>
        <taxon>Venturiaceae</taxon>
        <taxon>Venturia</taxon>
    </lineage>
</organism>
<dbReference type="InterPro" id="IPR005843">
    <property type="entry name" value="A-D-PHexomutase_C"/>
</dbReference>
<feature type="domain" description="Alpha-D-phosphohexomutase alpha/beta/alpha" evidence="13">
    <location>
        <begin position="46"/>
        <end position="184"/>
    </location>
</feature>
<evidence type="ECO:0000256" key="11">
    <source>
        <dbReference type="RuleBase" id="RU004326"/>
    </source>
</evidence>
<dbReference type="InterPro" id="IPR016055">
    <property type="entry name" value="A-D-PHexomutase_a/b/a-I/II/III"/>
</dbReference>
<evidence type="ECO:0000313" key="17">
    <source>
        <dbReference type="Proteomes" id="UP000316270"/>
    </source>
</evidence>
<evidence type="ECO:0000256" key="10">
    <source>
        <dbReference type="ARBA" id="ARBA00023277"/>
    </source>
</evidence>
<dbReference type="InterPro" id="IPR005841">
    <property type="entry name" value="Alpha-D-phosphohexomutase_SF"/>
</dbReference>
<accession>A0A517LRA7</accession>
<keyword evidence="17" id="KW-1185">Reference proteome</keyword>
<dbReference type="InterPro" id="IPR005845">
    <property type="entry name" value="A-D-PHexomutase_a/b/a-II"/>
</dbReference>
<keyword evidence="5" id="KW-0313">Glucose metabolism</keyword>
<evidence type="ECO:0000259" key="15">
    <source>
        <dbReference type="Pfam" id="PF02880"/>
    </source>
</evidence>
<comment type="subcellular location">
    <subcellularLocation>
        <location evidence="2">Cytoplasm</location>
    </subcellularLocation>
</comment>
<dbReference type="PRINTS" id="PR00509">
    <property type="entry name" value="PGMPMM"/>
</dbReference>
<feature type="domain" description="Alpha-D-phosphohexomutase alpha/beta/alpha" evidence="15">
    <location>
        <begin position="329"/>
        <end position="434"/>
    </location>
</feature>
<dbReference type="CDD" id="cd05799">
    <property type="entry name" value="PGM2"/>
    <property type="match status" value="1"/>
</dbReference>
<dbReference type="PROSITE" id="PS00710">
    <property type="entry name" value="PGM_PMM"/>
    <property type="match status" value="1"/>
</dbReference>
<dbReference type="Pfam" id="PF02878">
    <property type="entry name" value="PGM_PMM_I"/>
    <property type="match status" value="1"/>
</dbReference>
<evidence type="ECO:0000256" key="1">
    <source>
        <dbReference type="ARBA" id="ARBA00001946"/>
    </source>
</evidence>
<keyword evidence="7 11" id="KW-0479">Metal-binding</keyword>
<evidence type="ECO:0000259" key="13">
    <source>
        <dbReference type="Pfam" id="PF02878"/>
    </source>
</evidence>
<name>A0A517LRA7_9PEZI</name>
<evidence type="ECO:0000256" key="3">
    <source>
        <dbReference type="ARBA" id="ARBA00010231"/>
    </source>
</evidence>
<dbReference type="InterPro" id="IPR036900">
    <property type="entry name" value="A-D-PHexomutase_C_sf"/>
</dbReference>
<evidence type="ECO:0000256" key="2">
    <source>
        <dbReference type="ARBA" id="ARBA00004496"/>
    </source>
</evidence>
<dbReference type="SUPFAM" id="SSF53738">
    <property type="entry name" value="Phosphoglucomutase, first 3 domains"/>
    <property type="match status" value="3"/>
</dbReference>
<dbReference type="PANTHER" id="PTHR45745:SF1">
    <property type="entry name" value="PHOSPHOGLUCOMUTASE 2B-RELATED"/>
    <property type="match status" value="1"/>
</dbReference>
<proteinExistence type="inferred from homology"/>
<keyword evidence="4" id="KW-0963">Cytoplasm</keyword>
<dbReference type="GO" id="GO:0006006">
    <property type="term" value="P:glucose metabolic process"/>
    <property type="evidence" value="ECO:0007669"/>
    <property type="project" value="UniProtKB-KW"/>
</dbReference>
<dbReference type="Gene3D" id="3.30.310.50">
    <property type="entry name" value="Alpha-D-phosphohexomutase, C-terminal domain"/>
    <property type="match status" value="1"/>
</dbReference>
<keyword evidence="10" id="KW-0119">Carbohydrate metabolism</keyword>
<comment type="similarity">
    <text evidence="3 11">Belongs to the phosphohexose mutase family.</text>
</comment>
<gene>
    <name evidence="16" type="ORF">FKW77_004855</name>
</gene>
<dbReference type="Gene3D" id="3.40.120.10">
    <property type="entry name" value="Alpha-D-Glucose-1,6-Bisphosphate, subunit A, domain 3"/>
    <property type="match status" value="3"/>
</dbReference>
<dbReference type="Pfam" id="PF00408">
    <property type="entry name" value="PGM_PMM_IV"/>
    <property type="match status" value="1"/>
</dbReference>
<evidence type="ECO:0000256" key="6">
    <source>
        <dbReference type="ARBA" id="ARBA00022553"/>
    </source>
</evidence>
<dbReference type="GO" id="GO:0008973">
    <property type="term" value="F:phosphopentomutase activity"/>
    <property type="evidence" value="ECO:0007669"/>
    <property type="project" value="TreeGrafter"/>
</dbReference>
<dbReference type="OrthoDB" id="8300170at2759"/>
<dbReference type="InterPro" id="IPR005846">
    <property type="entry name" value="A-D-PHexomutase_a/b/a-III"/>
</dbReference>
<comment type="cofactor">
    <cofactor evidence="1">
        <name>Mg(2+)</name>
        <dbReference type="ChEBI" id="CHEBI:18420"/>
    </cofactor>
</comment>
<evidence type="ECO:0000256" key="7">
    <source>
        <dbReference type="ARBA" id="ARBA00022723"/>
    </source>
</evidence>
<evidence type="ECO:0000259" key="12">
    <source>
        <dbReference type="Pfam" id="PF00408"/>
    </source>
</evidence>
<reference evidence="16 17" key="1">
    <citation type="submission" date="2019-07" db="EMBL/GenBank/DDBJ databases">
        <title>Finished genome of Venturia effusa.</title>
        <authorList>
            <person name="Young C.A."/>
            <person name="Cox M.P."/>
            <person name="Ganley A.R.D."/>
            <person name="David W.J."/>
        </authorList>
    </citation>
    <scope>NUCLEOTIDE SEQUENCE [LARGE SCALE GENOMIC DNA]</scope>
    <source>
        <strain evidence="17">albino</strain>
    </source>
</reference>
<dbReference type="GO" id="GO:0005737">
    <property type="term" value="C:cytoplasm"/>
    <property type="evidence" value="ECO:0007669"/>
    <property type="project" value="UniProtKB-SubCell"/>
</dbReference>
<keyword evidence="8 11" id="KW-0460">Magnesium</keyword>
<evidence type="ECO:0000313" key="16">
    <source>
        <dbReference type="EMBL" id="QDS78149.1"/>
    </source>
</evidence>